<evidence type="ECO:0000256" key="13">
    <source>
        <dbReference type="SAM" id="MobiDB-lite"/>
    </source>
</evidence>
<protein>
    <submittedName>
        <fullName evidence="16">p-loop containing nucleoside triphosphate hydrolase protein</fullName>
    </submittedName>
</protein>
<dbReference type="PROSITE" id="PS00674">
    <property type="entry name" value="AAA"/>
    <property type="match status" value="1"/>
</dbReference>
<comment type="subcellular location">
    <subcellularLocation>
        <location evidence="1">Mitochondrion inner membrane</location>
        <topology evidence="1">Single-pass membrane protein</topology>
    </subcellularLocation>
</comment>
<sequence>MSIPTITAAIANATNGTASIAASNAKPSSVDFHTLVSTLLSASALRDWLKLFVVGGALETCRRYLFSWWDAIVQAFWITATFDATDDAYRWVLYWLSRHPVWNEARTFEVSTRTFGLDYTSDEDEGETTSRPVSYLPSLENTYSIWYKHFYTTVAREEKAENRWSKKESLELRILARDRSILQSLLDEAREAYKAAEKKHISIYAADISGDWRFMTCRPKRPLSSDILDPGIKELLLNDARDFLDSRKWYTDRGIPFRRGYLLYGAPGSGKTSMIQSIAGELRLNVYIVTLSRIGMDDSSLNELISNMPQRCIALLEDIDAAFTTGIKRDLPLDVTVKRSARGKEDDDSDDESNKKARHDDKNVDTGSRVTLSGLLNALDGIGAQEGRILFATTNNYKALDPALCRPGRMDLHVEFKLASRHQAESLYKCFYMPDGTDDTDGSRTDEGYRSRRGGVDNDETDDEDDSVKNSEKKPLLRTSSSRTRRSSASPPPSPSTLPNSHLSHHHLSRSEVLALAARFADTIPEREFSMASLQGYLMIYKTRAREAVENASEWVEKERTARKERS</sequence>
<dbReference type="Proteomes" id="UP000076727">
    <property type="component" value="Unassembled WGS sequence"/>
</dbReference>
<evidence type="ECO:0000256" key="10">
    <source>
        <dbReference type="ARBA" id="ARBA00023136"/>
    </source>
</evidence>
<dbReference type="InterPro" id="IPR027417">
    <property type="entry name" value="P-loop_NTPase"/>
</dbReference>
<evidence type="ECO:0000256" key="7">
    <source>
        <dbReference type="ARBA" id="ARBA00022840"/>
    </source>
</evidence>
<dbReference type="AlphaFoldDB" id="A0A165N5B1"/>
<dbReference type="GO" id="GO:0005524">
    <property type="term" value="F:ATP binding"/>
    <property type="evidence" value="ECO:0007669"/>
    <property type="project" value="UniProtKB-KW"/>
</dbReference>
<evidence type="ECO:0000256" key="2">
    <source>
        <dbReference type="ARBA" id="ARBA00007448"/>
    </source>
</evidence>
<dbReference type="InterPro" id="IPR003960">
    <property type="entry name" value="ATPase_AAA_CS"/>
</dbReference>
<dbReference type="Pfam" id="PF25426">
    <property type="entry name" value="AAA_lid_BCS1"/>
    <property type="match status" value="1"/>
</dbReference>
<keyword evidence="7 12" id="KW-0067">ATP-binding</keyword>
<keyword evidence="4 12" id="KW-0547">Nucleotide-binding</keyword>
<dbReference type="Pfam" id="PF00004">
    <property type="entry name" value="AAA"/>
    <property type="match status" value="2"/>
</dbReference>
<evidence type="ECO:0000256" key="3">
    <source>
        <dbReference type="ARBA" id="ARBA00022692"/>
    </source>
</evidence>
<feature type="region of interest" description="Disordered" evidence="13">
    <location>
        <begin position="340"/>
        <end position="366"/>
    </location>
</feature>
<evidence type="ECO:0000256" key="9">
    <source>
        <dbReference type="ARBA" id="ARBA00023128"/>
    </source>
</evidence>
<keyword evidence="6 16" id="KW-0378">Hydrolase</keyword>
<feature type="compositionally biased region" description="Basic and acidic residues" evidence="13">
    <location>
        <begin position="352"/>
        <end position="364"/>
    </location>
</feature>
<accession>A0A165N5B1</accession>
<evidence type="ECO:0000256" key="8">
    <source>
        <dbReference type="ARBA" id="ARBA00022989"/>
    </source>
</evidence>
<keyword evidence="9" id="KW-0496">Mitochondrion</keyword>
<dbReference type="SMART" id="SM00382">
    <property type="entry name" value="AAA"/>
    <property type="match status" value="1"/>
</dbReference>
<dbReference type="InterPro" id="IPR014851">
    <property type="entry name" value="BCS1_N"/>
</dbReference>
<comment type="catalytic activity">
    <reaction evidence="11">
        <text>ATP + H2O = ADP + phosphate + H(+)</text>
        <dbReference type="Rhea" id="RHEA:13065"/>
        <dbReference type="ChEBI" id="CHEBI:15377"/>
        <dbReference type="ChEBI" id="CHEBI:15378"/>
        <dbReference type="ChEBI" id="CHEBI:30616"/>
        <dbReference type="ChEBI" id="CHEBI:43474"/>
        <dbReference type="ChEBI" id="CHEBI:456216"/>
    </reaction>
    <physiologicalReaction direction="left-to-right" evidence="11">
        <dbReference type="Rhea" id="RHEA:13066"/>
    </physiologicalReaction>
</comment>
<keyword evidence="5" id="KW-0999">Mitochondrion inner membrane</keyword>
<comment type="similarity">
    <text evidence="2">Belongs to the AAA ATPase family. BCS1 subfamily.</text>
</comment>
<evidence type="ECO:0000256" key="5">
    <source>
        <dbReference type="ARBA" id="ARBA00022792"/>
    </source>
</evidence>
<dbReference type="PANTHER" id="PTHR23070">
    <property type="entry name" value="BCS1 AAA-TYPE ATPASE"/>
    <property type="match status" value="1"/>
</dbReference>
<dbReference type="InterPro" id="IPR050747">
    <property type="entry name" value="Mitochondrial_chaperone_BCS1"/>
</dbReference>
<reference evidence="16 17" key="1">
    <citation type="journal article" date="2016" name="Mol. Biol. Evol.">
        <title>Comparative Genomics of Early-Diverging Mushroom-Forming Fungi Provides Insights into the Origins of Lignocellulose Decay Capabilities.</title>
        <authorList>
            <person name="Nagy L.G."/>
            <person name="Riley R."/>
            <person name="Tritt A."/>
            <person name="Adam C."/>
            <person name="Daum C."/>
            <person name="Floudas D."/>
            <person name="Sun H."/>
            <person name="Yadav J.S."/>
            <person name="Pangilinan J."/>
            <person name="Larsson K.H."/>
            <person name="Matsuura K."/>
            <person name="Barry K."/>
            <person name="Labutti K."/>
            <person name="Kuo R."/>
            <person name="Ohm R.A."/>
            <person name="Bhattacharya S.S."/>
            <person name="Shirouzu T."/>
            <person name="Yoshinaga Y."/>
            <person name="Martin F.M."/>
            <person name="Grigoriev I.V."/>
            <person name="Hibbett D.S."/>
        </authorList>
    </citation>
    <scope>NUCLEOTIDE SEQUENCE [LARGE SCALE GENOMIC DNA]</scope>
    <source>
        <strain evidence="16 17">L-15889</strain>
    </source>
</reference>
<dbReference type="SMART" id="SM01024">
    <property type="entry name" value="BCS1_N"/>
    <property type="match status" value="1"/>
</dbReference>
<feature type="domain" description="AAA+ ATPase" evidence="14">
    <location>
        <begin position="257"/>
        <end position="420"/>
    </location>
</feature>
<gene>
    <name evidence="16" type="ORF">DAEQUDRAFT_714737</name>
</gene>
<keyword evidence="3" id="KW-0812">Transmembrane</keyword>
<evidence type="ECO:0000313" key="17">
    <source>
        <dbReference type="Proteomes" id="UP000076727"/>
    </source>
</evidence>
<dbReference type="STRING" id="1314783.A0A165N5B1"/>
<organism evidence="16 17">
    <name type="scientific">Daedalea quercina L-15889</name>
    <dbReference type="NCBI Taxonomy" id="1314783"/>
    <lineage>
        <taxon>Eukaryota</taxon>
        <taxon>Fungi</taxon>
        <taxon>Dikarya</taxon>
        <taxon>Basidiomycota</taxon>
        <taxon>Agaricomycotina</taxon>
        <taxon>Agaricomycetes</taxon>
        <taxon>Polyporales</taxon>
        <taxon>Fomitopsis</taxon>
    </lineage>
</organism>
<dbReference type="InterPro" id="IPR003593">
    <property type="entry name" value="AAA+_ATPase"/>
</dbReference>
<dbReference type="Gene3D" id="3.40.50.300">
    <property type="entry name" value="P-loop containing nucleotide triphosphate hydrolases"/>
    <property type="match status" value="1"/>
</dbReference>
<evidence type="ECO:0000256" key="12">
    <source>
        <dbReference type="RuleBase" id="RU003651"/>
    </source>
</evidence>
<feature type="region of interest" description="Disordered" evidence="13">
    <location>
        <begin position="432"/>
        <end position="505"/>
    </location>
</feature>
<dbReference type="OrthoDB" id="10251412at2759"/>
<name>A0A165N5B1_9APHY</name>
<keyword evidence="17" id="KW-1185">Reference proteome</keyword>
<evidence type="ECO:0000256" key="11">
    <source>
        <dbReference type="ARBA" id="ARBA00048778"/>
    </source>
</evidence>
<evidence type="ECO:0000259" key="14">
    <source>
        <dbReference type="SMART" id="SM00382"/>
    </source>
</evidence>
<keyword evidence="8" id="KW-1133">Transmembrane helix</keyword>
<evidence type="ECO:0000256" key="1">
    <source>
        <dbReference type="ARBA" id="ARBA00004434"/>
    </source>
</evidence>
<feature type="domain" description="BCS1 N-terminal" evidence="15">
    <location>
        <begin position="52"/>
        <end position="226"/>
    </location>
</feature>
<dbReference type="InterPro" id="IPR057495">
    <property type="entry name" value="AAA_lid_BCS1"/>
</dbReference>
<evidence type="ECO:0000313" key="16">
    <source>
        <dbReference type="EMBL" id="KZT66536.1"/>
    </source>
</evidence>
<feature type="compositionally biased region" description="Acidic residues" evidence="13">
    <location>
        <begin position="457"/>
        <end position="466"/>
    </location>
</feature>
<keyword evidence="10" id="KW-0472">Membrane</keyword>
<dbReference type="GO" id="GO:0016887">
    <property type="term" value="F:ATP hydrolysis activity"/>
    <property type="evidence" value="ECO:0007669"/>
    <property type="project" value="InterPro"/>
</dbReference>
<proteinExistence type="inferred from homology"/>
<evidence type="ECO:0000256" key="4">
    <source>
        <dbReference type="ARBA" id="ARBA00022741"/>
    </source>
</evidence>
<dbReference type="EMBL" id="KV429087">
    <property type="protein sequence ID" value="KZT66536.1"/>
    <property type="molecule type" value="Genomic_DNA"/>
</dbReference>
<dbReference type="GO" id="GO:0005743">
    <property type="term" value="C:mitochondrial inner membrane"/>
    <property type="evidence" value="ECO:0007669"/>
    <property type="project" value="UniProtKB-SubCell"/>
</dbReference>
<evidence type="ECO:0000259" key="15">
    <source>
        <dbReference type="SMART" id="SM01024"/>
    </source>
</evidence>
<dbReference type="SUPFAM" id="SSF52540">
    <property type="entry name" value="P-loop containing nucleoside triphosphate hydrolases"/>
    <property type="match status" value="1"/>
</dbReference>
<evidence type="ECO:0000256" key="6">
    <source>
        <dbReference type="ARBA" id="ARBA00022801"/>
    </source>
</evidence>
<feature type="compositionally biased region" description="Basic and acidic residues" evidence="13">
    <location>
        <begin position="441"/>
        <end position="456"/>
    </location>
</feature>
<dbReference type="Pfam" id="PF08740">
    <property type="entry name" value="BCS1_N"/>
    <property type="match status" value="1"/>
</dbReference>
<dbReference type="InterPro" id="IPR003959">
    <property type="entry name" value="ATPase_AAA_core"/>
</dbReference>